<comment type="catalytic activity">
    <reaction evidence="9">
        <text>O-phospho-L-seryl-[protein] + H2O = L-seryl-[protein] + phosphate</text>
        <dbReference type="Rhea" id="RHEA:20629"/>
        <dbReference type="Rhea" id="RHEA-COMP:9863"/>
        <dbReference type="Rhea" id="RHEA-COMP:11604"/>
        <dbReference type="ChEBI" id="CHEBI:15377"/>
        <dbReference type="ChEBI" id="CHEBI:29999"/>
        <dbReference type="ChEBI" id="CHEBI:43474"/>
        <dbReference type="ChEBI" id="CHEBI:83421"/>
        <dbReference type="EC" id="3.1.3.16"/>
    </reaction>
</comment>
<evidence type="ECO:0000256" key="6">
    <source>
        <dbReference type="ARBA" id="ARBA00022842"/>
    </source>
</evidence>
<comment type="similarity">
    <text evidence="2">Belongs to the PP2C family.</text>
</comment>
<evidence type="ECO:0000256" key="5">
    <source>
        <dbReference type="ARBA" id="ARBA00022801"/>
    </source>
</evidence>
<dbReference type="GO" id="GO:0004722">
    <property type="term" value="F:protein serine/threonine phosphatase activity"/>
    <property type="evidence" value="ECO:0007669"/>
    <property type="project" value="UniProtKB-EC"/>
</dbReference>
<dbReference type="OrthoDB" id="10264738at2759"/>
<feature type="region of interest" description="Disordered" evidence="11">
    <location>
        <begin position="1"/>
        <end position="22"/>
    </location>
</feature>
<dbReference type="AlphaFoldDB" id="A0A485KNP0"/>
<dbReference type="PROSITE" id="PS51746">
    <property type="entry name" value="PPM_2"/>
    <property type="match status" value="1"/>
</dbReference>
<evidence type="ECO:0000313" key="14">
    <source>
        <dbReference type="EMBL" id="VFT86514.1"/>
    </source>
</evidence>
<dbReference type="InterPro" id="IPR001932">
    <property type="entry name" value="PPM-type_phosphatase-like_dom"/>
</dbReference>
<keyword evidence="15" id="KW-1185">Reference proteome</keyword>
<dbReference type="InterPro" id="IPR015655">
    <property type="entry name" value="PP2C"/>
</dbReference>
<dbReference type="Gene3D" id="3.60.40.10">
    <property type="entry name" value="PPM-type phosphatase domain"/>
    <property type="match status" value="1"/>
</dbReference>
<accession>A0A485KNP0</accession>
<dbReference type="EC" id="3.1.3.16" evidence="3"/>
<evidence type="ECO:0000259" key="12">
    <source>
        <dbReference type="PROSITE" id="PS51746"/>
    </source>
</evidence>
<organism evidence="14 15">
    <name type="scientific">Aphanomyces stellatus</name>
    <dbReference type="NCBI Taxonomy" id="120398"/>
    <lineage>
        <taxon>Eukaryota</taxon>
        <taxon>Sar</taxon>
        <taxon>Stramenopiles</taxon>
        <taxon>Oomycota</taxon>
        <taxon>Saprolegniomycetes</taxon>
        <taxon>Saprolegniales</taxon>
        <taxon>Verrucalvaceae</taxon>
        <taxon>Aphanomyces</taxon>
    </lineage>
</organism>
<evidence type="ECO:0000256" key="9">
    <source>
        <dbReference type="ARBA" id="ARBA00047761"/>
    </source>
</evidence>
<protein>
    <recommendedName>
        <fullName evidence="3">protein-serine/threonine phosphatase</fullName>
        <ecNumber evidence="3">3.1.3.16</ecNumber>
    </recommendedName>
</protein>
<dbReference type="GO" id="GO:0046872">
    <property type="term" value="F:metal ion binding"/>
    <property type="evidence" value="ECO:0007669"/>
    <property type="project" value="UniProtKB-KW"/>
</dbReference>
<evidence type="ECO:0000256" key="4">
    <source>
        <dbReference type="ARBA" id="ARBA00022723"/>
    </source>
</evidence>
<dbReference type="EMBL" id="CAADRA010005175">
    <property type="protein sequence ID" value="VFT86514.1"/>
    <property type="molecule type" value="Genomic_DNA"/>
</dbReference>
<evidence type="ECO:0000313" key="13">
    <source>
        <dbReference type="EMBL" id="KAF0699794.1"/>
    </source>
</evidence>
<feature type="domain" description="PPM-type phosphatase" evidence="12">
    <location>
        <begin position="116"/>
        <end position="361"/>
    </location>
</feature>
<comment type="cofactor">
    <cofactor evidence="1">
        <name>Mn(2+)</name>
        <dbReference type="ChEBI" id="CHEBI:29035"/>
    </cofactor>
</comment>
<gene>
    <name evidence="14" type="primary">Aste57867_9635</name>
    <name evidence="13" type="ORF">As57867_009597</name>
    <name evidence="14" type="ORF">ASTE57867_9635</name>
</gene>
<dbReference type="PANTHER" id="PTHR13832">
    <property type="entry name" value="PROTEIN PHOSPHATASE 2C"/>
    <property type="match status" value="1"/>
</dbReference>
<evidence type="ECO:0000256" key="7">
    <source>
        <dbReference type="ARBA" id="ARBA00022912"/>
    </source>
</evidence>
<evidence type="ECO:0000256" key="8">
    <source>
        <dbReference type="ARBA" id="ARBA00023211"/>
    </source>
</evidence>
<keyword evidence="7" id="KW-0904">Protein phosphatase</keyword>
<dbReference type="PANTHER" id="PTHR13832:SF803">
    <property type="entry name" value="PROTEIN PHOSPHATASE 1G"/>
    <property type="match status" value="1"/>
</dbReference>
<name>A0A485KNP0_9STRA</name>
<dbReference type="InterPro" id="IPR036457">
    <property type="entry name" value="PPM-type-like_dom_sf"/>
</dbReference>
<reference evidence="13" key="2">
    <citation type="submission" date="2019-06" db="EMBL/GenBank/DDBJ databases">
        <title>Genomics analysis of Aphanomyces spp. identifies a new class of oomycete effector associated with host adaptation.</title>
        <authorList>
            <person name="Gaulin E."/>
        </authorList>
    </citation>
    <scope>NUCLEOTIDE SEQUENCE</scope>
    <source>
        <strain evidence="13">CBS 578.67</strain>
    </source>
</reference>
<comment type="catalytic activity">
    <reaction evidence="10">
        <text>O-phospho-L-threonyl-[protein] + H2O = L-threonyl-[protein] + phosphate</text>
        <dbReference type="Rhea" id="RHEA:47004"/>
        <dbReference type="Rhea" id="RHEA-COMP:11060"/>
        <dbReference type="Rhea" id="RHEA-COMP:11605"/>
        <dbReference type="ChEBI" id="CHEBI:15377"/>
        <dbReference type="ChEBI" id="CHEBI:30013"/>
        <dbReference type="ChEBI" id="CHEBI:43474"/>
        <dbReference type="ChEBI" id="CHEBI:61977"/>
        <dbReference type="EC" id="3.1.3.16"/>
    </reaction>
</comment>
<keyword evidence="4" id="KW-0479">Metal-binding</keyword>
<proteinExistence type="inferred from homology"/>
<evidence type="ECO:0000256" key="3">
    <source>
        <dbReference type="ARBA" id="ARBA00013081"/>
    </source>
</evidence>
<dbReference type="Pfam" id="PF00481">
    <property type="entry name" value="PP2C"/>
    <property type="match status" value="1"/>
</dbReference>
<evidence type="ECO:0000313" key="15">
    <source>
        <dbReference type="Proteomes" id="UP000332933"/>
    </source>
</evidence>
<dbReference type="SUPFAM" id="SSF81606">
    <property type="entry name" value="PP2C-like"/>
    <property type="match status" value="1"/>
</dbReference>
<dbReference type="CDD" id="cd00143">
    <property type="entry name" value="PP2Cc"/>
    <property type="match status" value="1"/>
</dbReference>
<sequence>MGHCHSTENVTPPPRTASARRRMSAKMREKVAVPLRQAIPMPPTQVMEARGALAAEPLDMSPFHRKKAVSPAHNHLLLFVSPTDPILDDTDFLDAPDVVGTSIAVSIPPPAGPVRHIAALTVQNKSFKAHMEDACVVEPALGPLGLQFCAIYDGHAGSFVSNYLARHLHMDVAARVSSSVDIPTALVDSFAAMDAALEDMAADRCGSTAVVCAALGSCVTVANLGDSHCLHVTSTHVARVTTDHHVRNADEVTRIKDCRGIILNQRVSGVSKVTRALGQNEEKDFVISAPAIATLDVGDDGGCFVLMSDGVTDVLGDEEIAAHVRRGLEAGWSLSLVCRSLVDLCKLKRASDNMSIALLQIA</sequence>
<evidence type="ECO:0000256" key="2">
    <source>
        <dbReference type="ARBA" id="ARBA00006702"/>
    </source>
</evidence>
<evidence type="ECO:0000256" key="10">
    <source>
        <dbReference type="ARBA" id="ARBA00048336"/>
    </source>
</evidence>
<evidence type="ECO:0000256" key="11">
    <source>
        <dbReference type="SAM" id="MobiDB-lite"/>
    </source>
</evidence>
<dbReference type="EMBL" id="VJMH01005154">
    <property type="protein sequence ID" value="KAF0699794.1"/>
    <property type="molecule type" value="Genomic_DNA"/>
</dbReference>
<reference evidence="14 15" key="1">
    <citation type="submission" date="2019-03" db="EMBL/GenBank/DDBJ databases">
        <authorList>
            <person name="Gaulin E."/>
            <person name="Dumas B."/>
        </authorList>
    </citation>
    <scope>NUCLEOTIDE SEQUENCE [LARGE SCALE GENOMIC DNA]</scope>
    <source>
        <strain evidence="14">CBS 568.67</strain>
    </source>
</reference>
<dbReference type="Proteomes" id="UP000332933">
    <property type="component" value="Unassembled WGS sequence"/>
</dbReference>
<keyword evidence="8" id="KW-0464">Manganese</keyword>
<keyword evidence="6" id="KW-0460">Magnesium</keyword>
<evidence type="ECO:0000256" key="1">
    <source>
        <dbReference type="ARBA" id="ARBA00001936"/>
    </source>
</evidence>
<dbReference type="SMART" id="SM00332">
    <property type="entry name" value="PP2Cc"/>
    <property type="match status" value="1"/>
</dbReference>
<keyword evidence="5" id="KW-0378">Hydrolase</keyword>